<reference evidence="1" key="1">
    <citation type="submission" date="2020-05" db="EMBL/GenBank/DDBJ databases">
        <title>Large-scale comparative analyses of tick genomes elucidate their genetic diversity and vector capacities.</title>
        <authorList>
            <person name="Jia N."/>
            <person name="Wang J."/>
            <person name="Shi W."/>
            <person name="Du L."/>
            <person name="Sun Y."/>
            <person name="Zhan W."/>
            <person name="Jiang J."/>
            <person name="Wang Q."/>
            <person name="Zhang B."/>
            <person name="Ji P."/>
            <person name="Sakyi L.B."/>
            <person name="Cui X."/>
            <person name="Yuan T."/>
            <person name="Jiang B."/>
            <person name="Yang W."/>
            <person name="Lam T.T.-Y."/>
            <person name="Chang Q."/>
            <person name="Ding S."/>
            <person name="Wang X."/>
            <person name="Zhu J."/>
            <person name="Ruan X."/>
            <person name="Zhao L."/>
            <person name="Wei J."/>
            <person name="Que T."/>
            <person name="Du C."/>
            <person name="Cheng J."/>
            <person name="Dai P."/>
            <person name="Han X."/>
            <person name="Huang E."/>
            <person name="Gao Y."/>
            <person name="Liu J."/>
            <person name="Shao H."/>
            <person name="Ye R."/>
            <person name="Li L."/>
            <person name="Wei W."/>
            <person name="Wang X."/>
            <person name="Wang C."/>
            <person name="Yang T."/>
            <person name="Huo Q."/>
            <person name="Li W."/>
            <person name="Guo W."/>
            <person name="Chen H."/>
            <person name="Zhou L."/>
            <person name="Ni X."/>
            <person name="Tian J."/>
            <person name="Zhou Y."/>
            <person name="Sheng Y."/>
            <person name="Liu T."/>
            <person name="Pan Y."/>
            <person name="Xia L."/>
            <person name="Li J."/>
            <person name="Zhao F."/>
            <person name="Cao W."/>
        </authorList>
    </citation>
    <scope>NUCLEOTIDE SEQUENCE</scope>
    <source>
        <strain evidence="1">Hyas-2018</strain>
    </source>
</reference>
<gene>
    <name evidence="1" type="ORF">HPB50_009627</name>
</gene>
<organism evidence="1 2">
    <name type="scientific">Hyalomma asiaticum</name>
    <name type="common">Tick</name>
    <dbReference type="NCBI Taxonomy" id="266040"/>
    <lineage>
        <taxon>Eukaryota</taxon>
        <taxon>Metazoa</taxon>
        <taxon>Ecdysozoa</taxon>
        <taxon>Arthropoda</taxon>
        <taxon>Chelicerata</taxon>
        <taxon>Arachnida</taxon>
        <taxon>Acari</taxon>
        <taxon>Parasitiformes</taxon>
        <taxon>Ixodida</taxon>
        <taxon>Ixodoidea</taxon>
        <taxon>Ixodidae</taxon>
        <taxon>Hyalomminae</taxon>
        <taxon>Hyalomma</taxon>
    </lineage>
</organism>
<proteinExistence type="predicted"/>
<dbReference type="Proteomes" id="UP000821845">
    <property type="component" value="Chromosome 1"/>
</dbReference>
<evidence type="ECO:0000313" key="2">
    <source>
        <dbReference type="Proteomes" id="UP000821845"/>
    </source>
</evidence>
<protein>
    <submittedName>
        <fullName evidence="1">Uncharacterized protein</fullName>
    </submittedName>
</protein>
<comment type="caution">
    <text evidence="1">The sequence shown here is derived from an EMBL/GenBank/DDBJ whole genome shotgun (WGS) entry which is preliminary data.</text>
</comment>
<name>A0ACB7THT7_HYAAI</name>
<evidence type="ECO:0000313" key="1">
    <source>
        <dbReference type="EMBL" id="KAH6945693.1"/>
    </source>
</evidence>
<dbReference type="EMBL" id="CM023481">
    <property type="protein sequence ID" value="KAH6945693.1"/>
    <property type="molecule type" value="Genomic_DNA"/>
</dbReference>
<sequence length="359" mass="39787">MLKHLTDEIGSKSNQNHTLAQASHEAARSVTVDELVSKLIQKYLPARSDGDLVTQLPDYRGPPCTELDEDFCIAEEAIDVTEEYLRAIGLRCSAAMSEHLLYSKEKGGRPQVWKLLSESNIRLCTGVIPRVDVILFLGLFVEFKGGNGTALRKIIEKKDNAFRLWQAAHSRTAGLPPCGILEDPEVAEQVTIVLALLDGRGPEIYSGSKTTVRGRSRVLPRMVPNLNKSAHEAARKLTDSASSVRGADPHPPPPPHPPLVTLMFFKTRPLQTGTYPCLAFLRDLHPDIYHNDDACPSSGQASTLAYMHRQCVTTHPRFSKEEWDSLLLSPAVYKQIPDVWPARDRAGEFELDLPAPTWG</sequence>
<keyword evidence="2" id="KW-1185">Reference proteome</keyword>
<accession>A0ACB7THT7</accession>